<feature type="transmembrane region" description="Helical" evidence="3">
    <location>
        <begin position="331"/>
        <end position="351"/>
    </location>
</feature>
<protein>
    <recommendedName>
        <fullName evidence="6">Apyrase 6</fullName>
    </recommendedName>
</protein>
<dbReference type="Gene3D" id="3.30.420.150">
    <property type="entry name" value="Exopolyphosphatase. Domain 2"/>
    <property type="match status" value="1"/>
</dbReference>
<evidence type="ECO:0000256" key="3">
    <source>
        <dbReference type="SAM" id="Phobius"/>
    </source>
</evidence>
<keyword evidence="5" id="KW-1185">Reference proteome</keyword>
<comment type="similarity">
    <text evidence="1">Belongs to the GDA1/CD39 NTPase family.</text>
</comment>
<dbReference type="PANTHER" id="PTHR11782:SF96">
    <property type="entry name" value="APYRASE 6-RELATED"/>
    <property type="match status" value="1"/>
</dbReference>
<evidence type="ECO:0000313" key="4">
    <source>
        <dbReference type="EMBL" id="CCB49143.1"/>
    </source>
</evidence>
<evidence type="ECO:0008006" key="6">
    <source>
        <dbReference type="Google" id="ProtNLM"/>
    </source>
</evidence>
<dbReference type="Pfam" id="PF01150">
    <property type="entry name" value="GDA1_CD39"/>
    <property type="match status" value="1"/>
</dbReference>
<reference evidence="5" key="1">
    <citation type="journal article" date="2007" name="Nature">
        <title>The grapevine genome sequence suggests ancestral hexaploidization in major angiosperm phyla.</title>
        <authorList>
            <consortium name="The French-Italian Public Consortium for Grapevine Genome Characterization."/>
            <person name="Jaillon O."/>
            <person name="Aury J.-M."/>
            <person name="Noel B."/>
            <person name="Policriti A."/>
            <person name="Clepet C."/>
            <person name="Casagrande A."/>
            <person name="Choisne N."/>
            <person name="Aubourg S."/>
            <person name="Vitulo N."/>
            <person name="Jubin C."/>
            <person name="Vezzi A."/>
            <person name="Legeai F."/>
            <person name="Hugueney P."/>
            <person name="Dasilva C."/>
            <person name="Horner D."/>
            <person name="Mica E."/>
            <person name="Jublot D."/>
            <person name="Poulain J."/>
            <person name="Bruyere C."/>
            <person name="Billault A."/>
            <person name="Segurens B."/>
            <person name="Gouyvenoux M."/>
            <person name="Ugarte E."/>
            <person name="Cattonaro F."/>
            <person name="Anthouard V."/>
            <person name="Vico V."/>
            <person name="Del Fabbro C."/>
            <person name="Alaux M."/>
            <person name="Di Gaspero G."/>
            <person name="Dumas V."/>
            <person name="Felice N."/>
            <person name="Paillard S."/>
            <person name="Juman I."/>
            <person name="Moroldo M."/>
            <person name="Scalabrin S."/>
            <person name="Canaguier A."/>
            <person name="Le Clainche I."/>
            <person name="Malacrida G."/>
            <person name="Durand E."/>
            <person name="Pesole G."/>
            <person name="Laucou V."/>
            <person name="Chatelet P."/>
            <person name="Merdinoglu D."/>
            <person name="Delledonne M."/>
            <person name="Pezzotti M."/>
            <person name="Lecharny A."/>
            <person name="Scarpelli C."/>
            <person name="Artiguenave F."/>
            <person name="Pe M.E."/>
            <person name="Valle G."/>
            <person name="Morgante M."/>
            <person name="Caboche M."/>
            <person name="Adam-Blondon A.-F."/>
            <person name="Weissenbach J."/>
            <person name="Quetier F."/>
            <person name="Wincker P."/>
        </authorList>
    </citation>
    <scope>NUCLEOTIDE SEQUENCE [LARGE SCALE GENOMIC DNA]</scope>
    <source>
        <strain evidence="5">cv. Pinot noir / PN40024</strain>
    </source>
</reference>
<sequence>MGDQNLLLDLYILMMTKSPEERVSSTDAALLFAVDRFITKSSFDLLLRCGTSLSLSKDGPLSMMTNSLVSWREQEEAFLVKGMAVIAFASRETTPMQFLRVIKLAGVTYNLHTRSLTQFGQNAVWESLVELKNSRASSSKEGIVNNPCITRGYDLMPDASGTKLLTSHPAGNFSSCRLETLALLKRRKDKCLHPPCKIMSSLFVESQGKPVPPENFFYTSEFFGLVPKASLSELEVAGQHYCEDDWDTLKRQHSEVDDLDLLRHCFSSAYTVALLHDALGIPMNDTRIGFGNHTGGIPLDWMLGAFILQTMLEPLELETDSLVQIVGNESVTYFSLFAFLLIAVLAAFFVLKWRKPQLKTIYDLEKGRYIVTHVPSFESSAVISSFENCSFLIFIMFG</sequence>
<keyword evidence="3" id="KW-0812">Transmembrane</keyword>
<name>F6H9Z3_VITVI</name>
<evidence type="ECO:0000313" key="5">
    <source>
        <dbReference type="Proteomes" id="UP000009183"/>
    </source>
</evidence>
<dbReference type="EMBL" id="FN595504">
    <property type="protein sequence ID" value="CCB49143.1"/>
    <property type="molecule type" value="Genomic_DNA"/>
</dbReference>
<dbReference type="PANTHER" id="PTHR11782">
    <property type="entry name" value="ADENOSINE/GUANOSINE DIPHOSPHATASE"/>
    <property type="match status" value="1"/>
</dbReference>
<gene>
    <name evidence="4" type="ordered locus">VIT_06s0009g01720</name>
</gene>
<dbReference type="OrthoDB" id="6372431at2759"/>
<keyword evidence="3" id="KW-1133">Transmembrane helix</keyword>
<accession>F6H9Z3</accession>
<dbReference type="InterPro" id="IPR000407">
    <property type="entry name" value="GDA1_CD39_NTPase"/>
</dbReference>
<evidence type="ECO:0000256" key="2">
    <source>
        <dbReference type="ARBA" id="ARBA00022801"/>
    </source>
</evidence>
<dbReference type="eggNOG" id="KOG1386">
    <property type="taxonomic scope" value="Eukaryota"/>
</dbReference>
<dbReference type="InParanoid" id="F6H9Z3"/>
<organism evidence="4 5">
    <name type="scientific">Vitis vinifera</name>
    <name type="common">Grape</name>
    <dbReference type="NCBI Taxonomy" id="29760"/>
    <lineage>
        <taxon>Eukaryota</taxon>
        <taxon>Viridiplantae</taxon>
        <taxon>Streptophyta</taxon>
        <taxon>Embryophyta</taxon>
        <taxon>Tracheophyta</taxon>
        <taxon>Spermatophyta</taxon>
        <taxon>Magnoliopsida</taxon>
        <taxon>eudicotyledons</taxon>
        <taxon>Gunneridae</taxon>
        <taxon>Pentapetalae</taxon>
        <taxon>rosids</taxon>
        <taxon>Vitales</taxon>
        <taxon>Vitaceae</taxon>
        <taxon>Viteae</taxon>
        <taxon>Vitis</taxon>
    </lineage>
</organism>
<dbReference type="HOGENOM" id="CLU_693383_0_0_1"/>
<proteinExistence type="inferred from homology"/>
<dbReference type="PaxDb" id="29760-VIT_06s0009g01720.t01"/>
<dbReference type="AlphaFoldDB" id="F6H9Z3"/>
<keyword evidence="3" id="KW-0472">Membrane</keyword>
<dbReference type="Proteomes" id="UP000009183">
    <property type="component" value="Chromosome 6"/>
</dbReference>
<evidence type="ECO:0000256" key="1">
    <source>
        <dbReference type="ARBA" id="ARBA00009283"/>
    </source>
</evidence>
<dbReference type="STRING" id="29760.F6H9Z3"/>
<dbReference type="GO" id="GO:0016787">
    <property type="term" value="F:hydrolase activity"/>
    <property type="evidence" value="ECO:0007669"/>
    <property type="project" value="UniProtKB-KW"/>
</dbReference>
<keyword evidence="2" id="KW-0378">Hydrolase</keyword>